<accession>A0ABU1YBE3</accession>
<keyword evidence="2" id="KW-1185">Reference proteome</keyword>
<comment type="caution">
    <text evidence="1">The sequence shown here is derived from an EMBL/GenBank/DDBJ whole genome shotgun (WGS) entry which is preliminary data.</text>
</comment>
<gene>
    <name evidence="1" type="ORF">J2W48_003515</name>
</gene>
<reference evidence="1 2" key="1">
    <citation type="submission" date="2023-07" db="EMBL/GenBank/DDBJ databases">
        <title>Sorghum-associated microbial communities from plants grown in Nebraska, USA.</title>
        <authorList>
            <person name="Schachtman D."/>
        </authorList>
    </citation>
    <scope>NUCLEOTIDE SEQUENCE [LARGE SCALE GENOMIC DNA]</scope>
    <source>
        <strain evidence="1 2">4129</strain>
    </source>
</reference>
<evidence type="ECO:0008006" key="3">
    <source>
        <dbReference type="Google" id="ProtNLM"/>
    </source>
</evidence>
<name>A0ABU1YBE3_9FLAO</name>
<evidence type="ECO:0000313" key="1">
    <source>
        <dbReference type="EMBL" id="MDR7211560.1"/>
    </source>
</evidence>
<sequence length="249" mass="28966">MEKYTISETTTVRSVPLIDNPVPNIKIKKADLLPDPKSRLDSMEMKEKPISDSSIPFRDLTDVTSKKESIARIIDKLDVANNIRYQKTIEDTYCNVYSYDYCYFCKVYLPTVWWTDEALQKILQGEEVEAIFEKTVDRIFSSAIHDWFLQWGASFGWQRMFTADEIQNKVNANGGIGIICAKRKIKGLSGHIVPVVPETDLNKAYRENGVVVYPQQSQAGKLNYNYFSEVRKDWWNDELYSSYVFYYHD</sequence>
<dbReference type="EMBL" id="JAVDWQ010000013">
    <property type="protein sequence ID" value="MDR7211560.1"/>
    <property type="molecule type" value="Genomic_DNA"/>
</dbReference>
<organism evidence="1 2">
    <name type="scientific">Flavobacterium piscis</name>
    <dbReference type="NCBI Taxonomy" id="1114874"/>
    <lineage>
        <taxon>Bacteria</taxon>
        <taxon>Pseudomonadati</taxon>
        <taxon>Bacteroidota</taxon>
        <taxon>Flavobacteriia</taxon>
        <taxon>Flavobacteriales</taxon>
        <taxon>Flavobacteriaceae</taxon>
        <taxon>Flavobacterium</taxon>
    </lineage>
</organism>
<evidence type="ECO:0000313" key="2">
    <source>
        <dbReference type="Proteomes" id="UP001269081"/>
    </source>
</evidence>
<protein>
    <recommendedName>
        <fullName evidence="3">Tox-PL domain-containing protein</fullName>
    </recommendedName>
</protein>
<dbReference type="Proteomes" id="UP001269081">
    <property type="component" value="Unassembled WGS sequence"/>
</dbReference>
<proteinExistence type="predicted"/>
<dbReference type="RefSeq" id="WP_310282913.1">
    <property type="nucleotide sequence ID" value="NZ_JAVDWQ010000013.1"/>
</dbReference>